<dbReference type="STRING" id="331678.Cphamn1_1424"/>
<proteinExistence type="predicted"/>
<organism evidence="1">
    <name type="scientific">Chlorobium phaeobacteroides (strain BS1)</name>
    <dbReference type="NCBI Taxonomy" id="331678"/>
    <lineage>
        <taxon>Bacteria</taxon>
        <taxon>Pseudomonadati</taxon>
        <taxon>Chlorobiota</taxon>
        <taxon>Chlorobiia</taxon>
        <taxon>Chlorobiales</taxon>
        <taxon>Chlorobiaceae</taxon>
        <taxon>Chlorobium/Pelodictyon group</taxon>
        <taxon>Chlorobium</taxon>
    </lineage>
</organism>
<accession>B3EJF2</accession>
<protein>
    <submittedName>
        <fullName evidence="1">Uncharacterized protein</fullName>
    </submittedName>
</protein>
<reference evidence="1" key="1">
    <citation type="submission" date="2008-06" db="EMBL/GenBank/DDBJ databases">
        <title>Complete sequence of Chlorobium phaeobacteroides BS1.</title>
        <authorList>
            <consortium name="US DOE Joint Genome Institute"/>
            <person name="Lucas S."/>
            <person name="Copeland A."/>
            <person name="Lapidus A."/>
            <person name="Glavina del Rio T."/>
            <person name="Dalin E."/>
            <person name="Tice H."/>
            <person name="Bruce D."/>
            <person name="Goodwin L."/>
            <person name="Pitluck S."/>
            <person name="Schmutz J."/>
            <person name="Larimer F."/>
            <person name="Land M."/>
            <person name="Hauser L."/>
            <person name="Kyrpides N."/>
            <person name="Ovchinnikova G."/>
            <person name="Li T."/>
            <person name="Liu Z."/>
            <person name="Zhao F."/>
            <person name="Overmann J."/>
            <person name="Bryant D.A."/>
            <person name="Richardson P."/>
        </authorList>
    </citation>
    <scope>NUCLEOTIDE SEQUENCE [LARGE SCALE GENOMIC DNA]</scope>
    <source>
        <strain evidence="1">BS1</strain>
    </source>
</reference>
<dbReference type="KEGG" id="cpb:Cphamn1_1424"/>
<evidence type="ECO:0000313" key="1">
    <source>
        <dbReference type="EMBL" id="ACE04352.1"/>
    </source>
</evidence>
<name>B3EJF2_CHLPB</name>
<dbReference type="AlphaFoldDB" id="B3EJF2"/>
<dbReference type="EMBL" id="CP001101">
    <property type="protein sequence ID" value="ACE04352.1"/>
    <property type="molecule type" value="Genomic_DNA"/>
</dbReference>
<dbReference type="HOGENOM" id="CLU_1412942_0_0_10"/>
<sequence>MPPHEIARMIYAKKSKNEVYFNGNNTIKRRCKKEESTMYKKTVWRLFFLLCFIGFLVACNEESDVAGVSSPNLPGGQGDPFIEFTYIPPVGSFNNLEGRVLHVYPSEYRVAVFIYVSGWWNKPTFANPLTSIGSDGSWVTDITTGGIDEKASRIAAFLVPATYNPPVLSGDNTFPAELEQNATAKVEVNRGP</sequence>
<gene>
    <name evidence="1" type="ordered locus">Cphamn1_1424</name>
</gene>